<protein>
    <submittedName>
        <fullName evidence="1">Uncharacterized protein</fullName>
    </submittedName>
</protein>
<proteinExistence type="predicted"/>
<organism evidence="1 2">
    <name type="scientific">Naganishia onofrii</name>
    <dbReference type="NCBI Taxonomy" id="1851511"/>
    <lineage>
        <taxon>Eukaryota</taxon>
        <taxon>Fungi</taxon>
        <taxon>Dikarya</taxon>
        <taxon>Basidiomycota</taxon>
        <taxon>Agaricomycotina</taxon>
        <taxon>Tremellomycetes</taxon>
        <taxon>Filobasidiales</taxon>
        <taxon>Filobasidiaceae</taxon>
        <taxon>Naganishia</taxon>
    </lineage>
</organism>
<dbReference type="Proteomes" id="UP001234202">
    <property type="component" value="Unassembled WGS sequence"/>
</dbReference>
<accession>A0ACC2XVP6</accession>
<reference evidence="1" key="1">
    <citation type="submission" date="2023-04" db="EMBL/GenBank/DDBJ databases">
        <title>Draft Genome sequencing of Naganishia species isolated from polar environments using Oxford Nanopore Technology.</title>
        <authorList>
            <person name="Leo P."/>
            <person name="Venkateswaran K."/>
        </authorList>
    </citation>
    <scope>NUCLEOTIDE SEQUENCE</scope>
    <source>
        <strain evidence="1">DBVPG 5303</strain>
    </source>
</reference>
<dbReference type="EMBL" id="JASBWV010000002">
    <property type="protein sequence ID" value="KAJ9127409.1"/>
    <property type="molecule type" value="Genomic_DNA"/>
</dbReference>
<name>A0ACC2XVP6_9TREE</name>
<comment type="caution">
    <text evidence="1">The sequence shown here is derived from an EMBL/GenBank/DDBJ whole genome shotgun (WGS) entry which is preliminary data.</text>
</comment>
<sequence length="924" mass="102687">MPMLLDITRKLLARSDRVKSVDFHPTEPHVICGLYNGQVKIWNYETQTDLKTFEVTDVPVRCVRYIARKNWFVSGSDDFQLRVYNISTGERVTSFEAHPDYIRCMTVHPTLSLVLTGSDDMTIKAWDWDKGWRCVQIFEGHTHYIMSLAFNPKDPQTFASACLDHTVKVWSLGSSVANYSLEAHEKGVNYVEYYHGGDRPYIVTTGDDRTVKIWDYQNKSCVQTLEGHSANVSFAIFHPSLPIIISGSEDGTVKIWHSSTYRLETTLSYGLERCWCIAYRKSGNEIAIGYDEGAVVVKLGREEPSVSMDVSGKVVYAKNTEILTANVQAVADDSIVDGQRLAIPARELGATEIFPQSLQHSPNGRFVTVCGDGEYIIYTALAWRNKAFGSGTSFAWATDSNTYAVLEGKSKIRAFRSFKERPGLIKGASGLIFDAVYGGALLAARGNGFVIFWDWETGAIVRRIEVDATGVSWSTTGNLVAISSTDSLYLLRFDRDAYNARLDSGIEIGDEGVEEAFDLVTELPENVKTTKWVGDCLIYTNSANRLNYIVGEQSHTINHFDQNMYLLGYLPAHNRVYVADKDMNIFSFALSLIVVEYQTAILRGDLDAANEILPTVPQSERNRIARFLESQDMKELALQVATDPDQQFDLAIQLDDLDKALELTRASPEAGSEAKWRTVGDKALAAWRMDLAQECFEKANDLPTLLLIYSSLGDKDGMQKLARLAVEKGQNNIAFNCFFQTGDIASCMDVLIKTDRAPEAALFARTYAPSFVPATVKTWKSALGAAGKQKIAQTLADPEKGDEELFEEGWQDALSREQNGGKRTQLNDQEGVEPYDVKEDAEVSPENAQAAIDEEQPSQVLDVIEDLVEKAKELVVGGDPTELANDEPVIQDQDVETPLEEEQAEDAASAAPPSKSKNKKNKNK</sequence>
<evidence type="ECO:0000313" key="2">
    <source>
        <dbReference type="Proteomes" id="UP001234202"/>
    </source>
</evidence>
<keyword evidence="2" id="KW-1185">Reference proteome</keyword>
<gene>
    <name evidence="1" type="ORF">QFC24_000816</name>
</gene>
<evidence type="ECO:0000313" key="1">
    <source>
        <dbReference type="EMBL" id="KAJ9127409.1"/>
    </source>
</evidence>